<accession>A0A810N2I7</accession>
<evidence type="ECO:0000313" key="2">
    <source>
        <dbReference type="Proteomes" id="UP000680866"/>
    </source>
</evidence>
<dbReference type="AlphaFoldDB" id="A0A810N2I7"/>
<keyword evidence="2" id="KW-1185">Reference proteome</keyword>
<dbReference type="PROSITE" id="PS51257">
    <property type="entry name" value="PROKAR_LIPOPROTEIN"/>
    <property type="match status" value="1"/>
</dbReference>
<dbReference type="Proteomes" id="UP000680866">
    <property type="component" value="Chromosome"/>
</dbReference>
<dbReference type="RefSeq" id="WP_212816908.1">
    <property type="nucleotide sequence ID" value="NZ_AP023359.1"/>
</dbReference>
<dbReference type="EMBL" id="AP023359">
    <property type="protein sequence ID" value="BCJ67596.1"/>
    <property type="molecule type" value="Genomic_DNA"/>
</dbReference>
<proteinExistence type="predicted"/>
<reference evidence="1" key="1">
    <citation type="submission" date="2020-08" db="EMBL/GenBank/DDBJ databases">
        <title>Whole genome shotgun sequence of Polymorphospora rubra NBRC 101157.</title>
        <authorList>
            <person name="Komaki H."/>
            <person name="Tamura T."/>
        </authorList>
    </citation>
    <scope>NUCLEOTIDE SEQUENCE</scope>
    <source>
        <strain evidence="1">NBRC 101157</strain>
    </source>
</reference>
<protein>
    <submittedName>
        <fullName evidence="1">Uncharacterized protein</fullName>
    </submittedName>
</protein>
<dbReference type="KEGG" id="pry:Prubr_46170"/>
<gene>
    <name evidence="1" type="ORF">Prubr_46170</name>
</gene>
<sequence>MTRAAGRWSRPRRLAATVAAAVCVVVASCYGCDTYTDYRQAVEVAEAERVLTTYLERVRDGDFRGAHELLCGDVLHDYTEAEHEEFLRRQPPLADFRLGEPDRWSSLEGSFLTFGVDLTSRDGAVQRLGFALALYSGGQPRVCDRADWRDEWSG</sequence>
<name>A0A810N2I7_9ACTN</name>
<organism evidence="1 2">
    <name type="scientific">Polymorphospora rubra</name>
    <dbReference type="NCBI Taxonomy" id="338584"/>
    <lineage>
        <taxon>Bacteria</taxon>
        <taxon>Bacillati</taxon>
        <taxon>Actinomycetota</taxon>
        <taxon>Actinomycetes</taxon>
        <taxon>Micromonosporales</taxon>
        <taxon>Micromonosporaceae</taxon>
        <taxon>Polymorphospora</taxon>
    </lineage>
</organism>
<evidence type="ECO:0000313" key="1">
    <source>
        <dbReference type="EMBL" id="BCJ67596.1"/>
    </source>
</evidence>